<accession>W2N269</accession>
<organism evidence="1">
    <name type="scientific">Phytophthora nicotianae</name>
    <name type="common">Potato buckeye rot agent</name>
    <name type="synonym">Phytophthora parasitica</name>
    <dbReference type="NCBI Taxonomy" id="4792"/>
    <lineage>
        <taxon>Eukaryota</taxon>
        <taxon>Sar</taxon>
        <taxon>Stramenopiles</taxon>
        <taxon>Oomycota</taxon>
        <taxon>Peronosporomycetes</taxon>
        <taxon>Peronosporales</taxon>
        <taxon>Peronosporaceae</taxon>
        <taxon>Phytophthora</taxon>
    </lineage>
</organism>
<protein>
    <submittedName>
        <fullName evidence="1">Uncharacterized protein</fullName>
    </submittedName>
</protein>
<evidence type="ECO:0000313" key="1">
    <source>
        <dbReference type="EMBL" id="ETM42660.1"/>
    </source>
</evidence>
<feature type="non-terminal residue" evidence="1">
    <location>
        <position position="1"/>
    </location>
</feature>
<reference evidence="1" key="1">
    <citation type="submission" date="2013-11" db="EMBL/GenBank/DDBJ databases">
        <title>The Genome Sequence of Phytophthora parasitica IAC_01/95.</title>
        <authorList>
            <consortium name="The Broad Institute Genomics Platform"/>
            <person name="Russ C."/>
            <person name="Tyler B."/>
            <person name="Panabieres F."/>
            <person name="Shan W."/>
            <person name="Tripathy S."/>
            <person name="Grunwald N."/>
            <person name="Machado M."/>
            <person name="Johnson C.S."/>
            <person name="Arredondo F."/>
            <person name="Hong C."/>
            <person name="Coffey M."/>
            <person name="Young S.K."/>
            <person name="Zeng Q."/>
            <person name="Gargeya S."/>
            <person name="Fitzgerald M."/>
            <person name="Abouelleil A."/>
            <person name="Alvarado L."/>
            <person name="Chapman S.B."/>
            <person name="Gainer-Dewar J."/>
            <person name="Goldberg J."/>
            <person name="Griggs A."/>
            <person name="Gujja S."/>
            <person name="Hansen M."/>
            <person name="Howarth C."/>
            <person name="Imamovic A."/>
            <person name="Ireland A."/>
            <person name="Larimer J."/>
            <person name="McCowan C."/>
            <person name="Murphy C."/>
            <person name="Pearson M."/>
            <person name="Poon T.W."/>
            <person name="Priest M."/>
            <person name="Roberts A."/>
            <person name="Saif S."/>
            <person name="Shea T."/>
            <person name="Sykes S."/>
            <person name="Wortman J."/>
            <person name="Nusbaum C."/>
            <person name="Birren B."/>
        </authorList>
    </citation>
    <scope>NUCLEOTIDE SEQUENCE [LARGE SCALE GENOMIC DNA]</scope>
    <source>
        <strain evidence="1">IAC_01/95</strain>
    </source>
</reference>
<dbReference type="EMBL" id="KI693775">
    <property type="protein sequence ID" value="ETM42660.1"/>
    <property type="molecule type" value="Genomic_DNA"/>
</dbReference>
<dbReference type="Proteomes" id="UP000054532">
    <property type="component" value="Unassembled WGS sequence"/>
</dbReference>
<sequence length="63" mass="7021">TDSELLLSKRTALGDSHQRLDPGDVRQEVSSLEKLLRRIRIPHLDRSTAAGTASKNRRALADK</sequence>
<dbReference type="AlphaFoldDB" id="W2N269"/>
<gene>
    <name evidence="1" type="ORF">L914_11729</name>
</gene>
<name>W2N269_PHYNI</name>
<proteinExistence type="predicted"/>